<dbReference type="GO" id="GO:0034975">
    <property type="term" value="P:protein folding in endoplasmic reticulum"/>
    <property type="evidence" value="ECO:0007669"/>
    <property type="project" value="TreeGrafter"/>
</dbReference>
<dbReference type="InParanoid" id="A0A409VXT6"/>
<evidence type="ECO:0000256" key="2">
    <source>
        <dbReference type="ARBA" id="ARBA00007904"/>
    </source>
</evidence>
<dbReference type="Pfam" id="PF25293">
    <property type="entry name" value="Beta-prop_EMC1_N"/>
    <property type="match status" value="1"/>
</dbReference>
<sequence>MRLPTSATAAALSLLSLSLSFVQPAWALHESDVGVVDWHKQLIGVPLSGAVPSAPSFLHYKADEGSNRTIIVTATGNNVLAALEPEDGSVCTWFIVTIYASSSHLWRYIFDSEDRIAGYYKSSKTIATLSGPGGSTLRTFSALSGTLLLEKRLHHPSVGALSEPSHLGKEVLFDDDDNNETLYVLSNGCTISSINGTSGETLWTWTAPDQGSLTIYSSIHVTPTALVALGLSKSTASFTLHLTSLDVSSGAVVQSTGVPSSIADPLTQFAVLSTSASSSSSSSSSRNGKGETPVILWLSHSSLFYLPLSRAALSAKPTPRPRKAKLEGTGAGLERIVDVGLSALGHAVVSRNDGSAFVVKVSGDGEGDDVGVETAWEFAGSASSPTQADSLYAGGTDARGRPAVARVFWDHVVQKASAYVFAVQGQAEQGEAIAVAEARPFAFGFDTRSHGVLSHVALDGPTPHTNTHARLLVTTTTGAVQLWSSSSSSSVNANNDNANNADGEQEPTLHWTREEALAAAVVAEFVELPPARGDDTVNEQIEGFWGRLGRQVRDAQGFPQYVVHFVRRFVSGSSSPALPSNATVDYRTLSNAATPPSLTQTTTTTTLARDAFGFRQLLITATLFGKVYALDASTGAIVWSRVLGMGWVGRAGMGGRVVPVKLFVVRGVGDLDLDGEGEEKGRGPEVVLVGQRRADNSLVDTVIFHINALTGEDARPPQAQTPIEAELELEGENGEGKAEDGGVLEGTDVVSGPVVEAYLLNAEDRKIVVLLDEFLQAYLYPDTPATQAVFAASLPQLSFPLRANVETRHRVVGHKIALPPKEQSHHRAVAHPVWALSFPEGEDVQAIVPQTPTRGGHGQGKGRGQDQGAASLGKVLGSRSTLYKYLDERLFVVRTVARKSANGGEVMCGVYVVDSAKGTVVYHAEVKAAAAASVGGRPGTGAGAGAGTGGCDVKASLVENWLVYHYYESEVAGGNVGGAKGYRMVSVEFYEGKQPDDKIQSSSLSAYSNDTLNYSVYEQAYVFPSAITALATTTTKFGITSKDLIVATTNRKIQSFPRRIFDPRRPSRKTTAEEQEEFLIQYDPLIPNDPKRALSHNYDVANVQKIITSPALLESTSLVFAYGLDMFLTRVAPSNTFDVLSENFNKVQLVLTVTGLLAAILITRPMVKRKSLKEKWYN</sequence>
<evidence type="ECO:0000256" key="3">
    <source>
        <dbReference type="ARBA" id="ARBA00011276"/>
    </source>
</evidence>
<evidence type="ECO:0000313" key="16">
    <source>
        <dbReference type="Proteomes" id="UP000283269"/>
    </source>
</evidence>
<dbReference type="PANTHER" id="PTHR21573">
    <property type="entry name" value="ER MEMBRANE PROTEIN COMPLEX SUBUNIT 1"/>
    <property type="match status" value="1"/>
</dbReference>
<protein>
    <recommendedName>
        <fullName evidence="4">ER membrane protein complex subunit 1</fullName>
    </recommendedName>
</protein>
<dbReference type="PANTHER" id="PTHR21573:SF0">
    <property type="entry name" value="ER MEMBRANE PROTEIN COMPLEX SUBUNIT 1"/>
    <property type="match status" value="1"/>
</dbReference>
<evidence type="ECO:0000256" key="12">
    <source>
        <dbReference type="SAM" id="SignalP"/>
    </source>
</evidence>
<keyword evidence="9" id="KW-0472">Membrane</keyword>
<dbReference type="Pfam" id="PF07774">
    <property type="entry name" value="EMC1_C"/>
    <property type="match status" value="1"/>
</dbReference>
<dbReference type="InterPro" id="IPR015943">
    <property type="entry name" value="WD40/YVTN_repeat-like_dom_sf"/>
</dbReference>
<dbReference type="AlphaFoldDB" id="A0A409VXT6"/>
<feature type="compositionally biased region" description="Low complexity" evidence="11">
    <location>
        <begin position="484"/>
        <end position="502"/>
    </location>
</feature>
<keyword evidence="10" id="KW-0325">Glycoprotein</keyword>
<feature type="domain" description="EMC1 first beta-propeller" evidence="14">
    <location>
        <begin position="27"/>
        <end position="317"/>
    </location>
</feature>
<evidence type="ECO:0000256" key="10">
    <source>
        <dbReference type="ARBA" id="ARBA00023180"/>
    </source>
</evidence>
<feature type="region of interest" description="Disordered" evidence="11">
    <location>
        <begin position="484"/>
        <end position="504"/>
    </location>
</feature>
<gene>
    <name evidence="15" type="ORF">CVT25_007866</name>
</gene>
<keyword evidence="8" id="KW-1133">Transmembrane helix</keyword>
<evidence type="ECO:0000256" key="6">
    <source>
        <dbReference type="ARBA" id="ARBA00022729"/>
    </source>
</evidence>
<proteinExistence type="inferred from homology"/>
<evidence type="ECO:0000259" key="13">
    <source>
        <dbReference type="Pfam" id="PF07774"/>
    </source>
</evidence>
<dbReference type="SUPFAM" id="SSF50998">
    <property type="entry name" value="Quinoprotein alcohol dehydrogenase-like"/>
    <property type="match status" value="1"/>
</dbReference>
<accession>A0A409VXT6</accession>
<feature type="chain" id="PRO_5019413195" description="ER membrane protein complex subunit 1" evidence="12">
    <location>
        <begin position="28"/>
        <end position="1178"/>
    </location>
</feature>
<evidence type="ECO:0000256" key="4">
    <source>
        <dbReference type="ARBA" id="ARBA00020824"/>
    </source>
</evidence>
<feature type="region of interest" description="Disordered" evidence="11">
    <location>
        <begin position="849"/>
        <end position="869"/>
    </location>
</feature>
<dbReference type="STRING" id="93625.A0A409VXT6"/>
<dbReference type="InterPro" id="IPR011678">
    <property type="entry name" value="EMC1_C"/>
</dbReference>
<dbReference type="InterPro" id="IPR058545">
    <property type="entry name" value="Beta-prop_EMC1_1st"/>
</dbReference>
<dbReference type="InterPro" id="IPR011047">
    <property type="entry name" value="Quinoprotein_ADH-like_sf"/>
</dbReference>
<keyword evidence="7" id="KW-0256">Endoplasmic reticulum</keyword>
<keyword evidence="16" id="KW-1185">Reference proteome</keyword>
<comment type="subunit">
    <text evidence="3">Component of the ER membrane protein complex (EMC).</text>
</comment>
<evidence type="ECO:0000256" key="1">
    <source>
        <dbReference type="ARBA" id="ARBA00004115"/>
    </source>
</evidence>
<organism evidence="15 16">
    <name type="scientific">Psilocybe cyanescens</name>
    <dbReference type="NCBI Taxonomy" id="93625"/>
    <lineage>
        <taxon>Eukaryota</taxon>
        <taxon>Fungi</taxon>
        <taxon>Dikarya</taxon>
        <taxon>Basidiomycota</taxon>
        <taxon>Agaricomycotina</taxon>
        <taxon>Agaricomycetes</taxon>
        <taxon>Agaricomycetidae</taxon>
        <taxon>Agaricales</taxon>
        <taxon>Agaricineae</taxon>
        <taxon>Strophariaceae</taxon>
        <taxon>Psilocybe</taxon>
    </lineage>
</organism>
<evidence type="ECO:0000256" key="9">
    <source>
        <dbReference type="ARBA" id="ARBA00023136"/>
    </source>
</evidence>
<dbReference type="OrthoDB" id="28092at2759"/>
<evidence type="ECO:0000256" key="11">
    <source>
        <dbReference type="SAM" id="MobiDB-lite"/>
    </source>
</evidence>
<evidence type="ECO:0000313" key="15">
    <source>
        <dbReference type="EMBL" id="PPQ71078.1"/>
    </source>
</evidence>
<evidence type="ECO:0000256" key="8">
    <source>
        <dbReference type="ARBA" id="ARBA00022989"/>
    </source>
</evidence>
<dbReference type="InterPro" id="IPR026895">
    <property type="entry name" value="EMC1"/>
</dbReference>
<comment type="subcellular location">
    <subcellularLocation>
        <location evidence="1">Endoplasmic reticulum membrane</location>
        <topology evidence="1">Single-pass type I membrane protein</topology>
    </subcellularLocation>
</comment>
<dbReference type="GO" id="GO:0072546">
    <property type="term" value="C:EMC complex"/>
    <property type="evidence" value="ECO:0007669"/>
    <property type="project" value="InterPro"/>
</dbReference>
<feature type="domain" description="ER membrane protein complex subunit 1 C-terminal" evidence="13">
    <location>
        <begin position="959"/>
        <end position="1176"/>
    </location>
</feature>
<feature type="signal peptide" evidence="12">
    <location>
        <begin position="1"/>
        <end position="27"/>
    </location>
</feature>
<dbReference type="EMBL" id="NHYD01003878">
    <property type="protein sequence ID" value="PPQ71078.1"/>
    <property type="molecule type" value="Genomic_DNA"/>
</dbReference>
<keyword evidence="5" id="KW-0812">Transmembrane</keyword>
<evidence type="ECO:0000259" key="14">
    <source>
        <dbReference type="Pfam" id="PF25293"/>
    </source>
</evidence>
<dbReference type="Gene3D" id="2.130.10.10">
    <property type="entry name" value="YVTN repeat-like/Quinoprotein amine dehydrogenase"/>
    <property type="match status" value="1"/>
</dbReference>
<comment type="caution">
    <text evidence="15">The sequence shown here is derived from an EMBL/GenBank/DDBJ whole genome shotgun (WGS) entry which is preliminary data.</text>
</comment>
<reference evidence="15 16" key="1">
    <citation type="journal article" date="2018" name="Evol. Lett.">
        <title>Horizontal gene cluster transfer increased hallucinogenic mushroom diversity.</title>
        <authorList>
            <person name="Reynolds H.T."/>
            <person name="Vijayakumar V."/>
            <person name="Gluck-Thaler E."/>
            <person name="Korotkin H.B."/>
            <person name="Matheny P.B."/>
            <person name="Slot J.C."/>
        </authorList>
    </citation>
    <scope>NUCLEOTIDE SEQUENCE [LARGE SCALE GENOMIC DNA]</scope>
    <source>
        <strain evidence="15 16">2631</strain>
    </source>
</reference>
<evidence type="ECO:0000256" key="7">
    <source>
        <dbReference type="ARBA" id="ARBA00022824"/>
    </source>
</evidence>
<dbReference type="Proteomes" id="UP000283269">
    <property type="component" value="Unassembled WGS sequence"/>
</dbReference>
<evidence type="ECO:0000256" key="5">
    <source>
        <dbReference type="ARBA" id="ARBA00022692"/>
    </source>
</evidence>
<name>A0A409VXT6_PSICY</name>
<comment type="similarity">
    <text evidence="2">Belongs to the EMC1 family.</text>
</comment>
<keyword evidence="6 12" id="KW-0732">Signal</keyword>